<dbReference type="InterPro" id="IPR038488">
    <property type="entry name" value="Integrase_DNA-bd_sf"/>
</dbReference>
<gene>
    <name evidence="9" type="ORF">ATH84_101819</name>
</gene>
<proteinExistence type="inferred from homology"/>
<feature type="domain" description="Tyr recombinase" evidence="7">
    <location>
        <begin position="194"/>
        <end position="368"/>
    </location>
</feature>
<dbReference type="InterPro" id="IPR050808">
    <property type="entry name" value="Phage_Integrase"/>
</dbReference>
<dbReference type="InterPro" id="IPR010998">
    <property type="entry name" value="Integrase_recombinase_N"/>
</dbReference>
<comment type="similarity">
    <text evidence="1">Belongs to the 'phage' integrase family.</text>
</comment>
<dbReference type="EMBL" id="QUMX01000018">
    <property type="protein sequence ID" value="REG45852.1"/>
    <property type="molecule type" value="Genomic_DNA"/>
</dbReference>
<accession>A0AAQ0KLZ4</accession>
<evidence type="ECO:0000256" key="5">
    <source>
        <dbReference type="PROSITE-ProRule" id="PRU01248"/>
    </source>
</evidence>
<dbReference type="Pfam" id="PF14659">
    <property type="entry name" value="Phage_int_SAM_3"/>
    <property type="match status" value="1"/>
</dbReference>
<evidence type="ECO:0000313" key="10">
    <source>
        <dbReference type="Proteomes" id="UP000256794"/>
    </source>
</evidence>
<dbReference type="RefSeq" id="WP_084197306.1">
    <property type="nucleotide sequence ID" value="NZ_CP035284.1"/>
</dbReference>
<evidence type="ECO:0000313" key="9">
    <source>
        <dbReference type="EMBL" id="REG45852.1"/>
    </source>
</evidence>
<dbReference type="GO" id="GO:0006310">
    <property type="term" value="P:DNA recombination"/>
    <property type="evidence" value="ECO:0007669"/>
    <property type="project" value="UniProtKB-KW"/>
</dbReference>
<dbReference type="InterPro" id="IPR002104">
    <property type="entry name" value="Integrase_catalytic"/>
</dbReference>
<reference evidence="9 10" key="1">
    <citation type="submission" date="2018-08" db="EMBL/GenBank/DDBJ databases">
        <title>Genomic Encyclopedia of Archaeal and Bacterial Type Strains, Phase II (KMG-II): from individual species to whole genera.</title>
        <authorList>
            <person name="Goeker M."/>
        </authorList>
    </citation>
    <scope>NUCLEOTIDE SEQUENCE [LARGE SCALE GENOMIC DNA]</scope>
    <source>
        <strain evidence="9 10">DSM 582</strain>
    </source>
</reference>
<dbReference type="PANTHER" id="PTHR30629:SF2">
    <property type="entry name" value="PROPHAGE INTEGRASE INTS-RELATED"/>
    <property type="match status" value="1"/>
</dbReference>
<evidence type="ECO:0000256" key="6">
    <source>
        <dbReference type="SAM" id="MobiDB-lite"/>
    </source>
</evidence>
<feature type="region of interest" description="Disordered" evidence="6">
    <location>
        <begin position="1"/>
        <end position="23"/>
    </location>
</feature>
<dbReference type="PANTHER" id="PTHR30629">
    <property type="entry name" value="PROPHAGE INTEGRASE"/>
    <property type="match status" value="1"/>
</dbReference>
<dbReference type="AlphaFoldDB" id="A0AAQ0KLZ4"/>
<dbReference type="Pfam" id="PF00589">
    <property type="entry name" value="Phage_integrase"/>
    <property type="match status" value="1"/>
</dbReference>
<evidence type="ECO:0000259" key="7">
    <source>
        <dbReference type="PROSITE" id="PS51898"/>
    </source>
</evidence>
<dbReference type="InterPro" id="IPR013762">
    <property type="entry name" value="Integrase-like_cat_sf"/>
</dbReference>
<evidence type="ECO:0000256" key="4">
    <source>
        <dbReference type="ARBA" id="ARBA00023172"/>
    </source>
</evidence>
<dbReference type="GO" id="GO:0003677">
    <property type="term" value="F:DNA binding"/>
    <property type="evidence" value="ECO:0007669"/>
    <property type="project" value="UniProtKB-UniRule"/>
</dbReference>
<name>A0AAQ0KLZ4_PARVE</name>
<dbReference type="Gene3D" id="1.10.443.10">
    <property type="entry name" value="Intergrase catalytic core"/>
    <property type="match status" value="1"/>
</dbReference>
<evidence type="ECO:0000256" key="2">
    <source>
        <dbReference type="ARBA" id="ARBA00022908"/>
    </source>
</evidence>
<dbReference type="Gene3D" id="1.10.150.130">
    <property type="match status" value="1"/>
</dbReference>
<dbReference type="InterPro" id="IPR011010">
    <property type="entry name" value="DNA_brk_join_enz"/>
</dbReference>
<protein>
    <submittedName>
        <fullName evidence="9">Site-specific recombinase XerD</fullName>
    </submittedName>
</protein>
<organism evidence="9 10">
    <name type="scientific">Paracoccus versutus</name>
    <name type="common">Thiobacillus versutus</name>
    <dbReference type="NCBI Taxonomy" id="34007"/>
    <lineage>
        <taxon>Bacteria</taxon>
        <taxon>Pseudomonadati</taxon>
        <taxon>Pseudomonadota</taxon>
        <taxon>Alphaproteobacteria</taxon>
        <taxon>Rhodobacterales</taxon>
        <taxon>Paracoccaceae</taxon>
        <taxon>Paracoccus</taxon>
    </lineage>
</organism>
<dbReference type="GO" id="GO:0015074">
    <property type="term" value="P:DNA integration"/>
    <property type="evidence" value="ECO:0007669"/>
    <property type="project" value="UniProtKB-KW"/>
</dbReference>
<evidence type="ECO:0000259" key="8">
    <source>
        <dbReference type="PROSITE" id="PS51900"/>
    </source>
</evidence>
<dbReference type="SUPFAM" id="SSF56349">
    <property type="entry name" value="DNA breaking-rejoining enzymes"/>
    <property type="match status" value="1"/>
</dbReference>
<dbReference type="InterPro" id="IPR044068">
    <property type="entry name" value="CB"/>
</dbReference>
<dbReference type="Gene3D" id="3.30.160.390">
    <property type="entry name" value="Integrase, DNA-binding domain"/>
    <property type="match status" value="1"/>
</dbReference>
<feature type="region of interest" description="Disordered" evidence="6">
    <location>
        <begin position="377"/>
        <end position="410"/>
    </location>
</feature>
<comment type="caution">
    <text evidence="9">The sequence shown here is derived from an EMBL/GenBank/DDBJ whole genome shotgun (WGS) entry which is preliminary data.</text>
</comment>
<sequence>MARPQIAAAPKHPPAPVGRDDDPLADVVTWDSELPALGLRNRFGRESWIVQARIGGRSTRRTLGAASTLTQEAARQAAAAVLDTLRAERAEAAISPDTTMAEFAERWLADCAGQWKPSTLVGHRYGIKGHILPSLGETPVAALTAEDVAGWFAALPCAPGGRNRVLAVLSGMMRHAELLGLRAPGSNPCAGMRRKKSGFTATVLRAKDYVRLGRALDAREGQAPLLVALIRFLALTGCRRGEAATLRWDWIDGPRAALPDAKAGPRSIWLGTPALDLLASLPRTGDLVFGQDGTPVSTPRLDKLWREIRTAIRMPGLRLHDLRHSFATTAVSAGEPLRTVAGLLGHSDLAITEGYTHLADDTLRKAAASVGKHLNDALTRKGRQPATDVRAGKSAEAAKPPASQPAIPPQLLREYKRSRLLIPAFCEKHGLDPKLFWKAVKADLALNQKEPGQ</sequence>
<dbReference type="PROSITE" id="PS51900">
    <property type="entry name" value="CB"/>
    <property type="match status" value="1"/>
</dbReference>
<keyword evidence="3 5" id="KW-0238">DNA-binding</keyword>
<evidence type="ECO:0000256" key="3">
    <source>
        <dbReference type="ARBA" id="ARBA00023125"/>
    </source>
</evidence>
<dbReference type="Proteomes" id="UP000256794">
    <property type="component" value="Unassembled WGS sequence"/>
</dbReference>
<evidence type="ECO:0000256" key="1">
    <source>
        <dbReference type="ARBA" id="ARBA00008857"/>
    </source>
</evidence>
<dbReference type="PROSITE" id="PS51898">
    <property type="entry name" value="TYR_RECOMBINASE"/>
    <property type="match status" value="1"/>
</dbReference>
<dbReference type="CDD" id="cd00796">
    <property type="entry name" value="INT_Rci_Hp1_C"/>
    <property type="match status" value="1"/>
</dbReference>
<keyword evidence="10" id="KW-1185">Reference proteome</keyword>
<keyword evidence="4" id="KW-0233">DNA recombination</keyword>
<keyword evidence="2" id="KW-0229">DNA integration</keyword>
<feature type="domain" description="Core-binding (CB)" evidence="8">
    <location>
        <begin position="98"/>
        <end position="177"/>
    </location>
</feature>
<dbReference type="InterPro" id="IPR004107">
    <property type="entry name" value="Integrase_SAM-like_N"/>
</dbReference>